<accession>A0A0B0H789</accession>
<evidence type="ECO:0000313" key="2">
    <source>
        <dbReference type="Proteomes" id="UP000030856"/>
    </source>
</evidence>
<reference evidence="1 2" key="1">
    <citation type="journal article" date="2014" name="BMC Genomics">
        <title>The genome of the intracellular bacterium of the coastal bivalve, Solemya velum: a blueprint for thriving in and out of symbiosis.</title>
        <authorList>
            <person name="Dmytrenko O."/>
            <person name="Russell S.L."/>
            <person name="Loo W.T."/>
            <person name="Fontanez K.M."/>
            <person name="Liao L."/>
            <person name="Roeselers G."/>
            <person name="Sharma R."/>
            <person name="Stewart F.J."/>
            <person name="Newton I.L."/>
            <person name="Woyke T."/>
            <person name="Wu D."/>
            <person name="Lang J.M."/>
            <person name="Eisen J.A."/>
            <person name="Cavanaugh C.M."/>
        </authorList>
    </citation>
    <scope>NUCLEOTIDE SEQUENCE [LARGE SCALE GENOMIC DNA]</scope>
    <source>
        <strain evidence="1 2">WH</strain>
    </source>
</reference>
<gene>
    <name evidence="1" type="ORF">JV46_14210</name>
</gene>
<dbReference type="Proteomes" id="UP000030856">
    <property type="component" value="Unassembled WGS sequence"/>
</dbReference>
<organism evidence="1 2">
    <name type="scientific">Solemya velum gill symbiont</name>
    <dbReference type="NCBI Taxonomy" id="2340"/>
    <lineage>
        <taxon>Bacteria</taxon>
        <taxon>Pseudomonadati</taxon>
        <taxon>Pseudomonadota</taxon>
        <taxon>Gammaproteobacteria</taxon>
        <taxon>sulfur-oxidizing symbionts</taxon>
    </lineage>
</organism>
<name>A0A0B0H789_SOVGS</name>
<dbReference type="EMBL" id="JRAA01000001">
    <property type="protein sequence ID" value="KHF26058.1"/>
    <property type="molecule type" value="Genomic_DNA"/>
</dbReference>
<comment type="caution">
    <text evidence="1">The sequence shown here is derived from an EMBL/GenBank/DDBJ whole genome shotgun (WGS) entry which is preliminary data.</text>
</comment>
<protein>
    <submittedName>
        <fullName evidence="1">Uncharacterized protein</fullName>
    </submittedName>
</protein>
<evidence type="ECO:0000313" key="1">
    <source>
        <dbReference type="EMBL" id="KHF26058.1"/>
    </source>
</evidence>
<sequence length="46" mass="5167">MTSEDKAQNKVIENIPAVSYVCKANGDFGATYIREFNFQVQLNRVG</sequence>
<keyword evidence="2" id="KW-1185">Reference proteome</keyword>
<proteinExistence type="predicted"/>
<dbReference type="AlphaFoldDB" id="A0A0B0H789"/>